<accession>A0ABV7L7H1</accession>
<dbReference type="InterPro" id="IPR011006">
    <property type="entry name" value="CheY-like_superfamily"/>
</dbReference>
<organism evidence="13 14">
    <name type="scientific">Marinibaculum pumilum</name>
    <dbReference type="NCBI Taxonomy" id="1766165"/>
    <lineage>
        <taxon>Bacteria</taxon>
        <taxon>Pseudomonadati</taxon>
        <taxon>Pseudomonadota</taxon>
        <taxon>Alphaproteobacteria</taxon>
        <taxon>Rhodospirillales</taxon>
        <taxon>Rhodospirillaceae</taxon>
        <taxon>Marinibaculum</taxon>
    </lineage>
</organism>
<dbReference type="RefSeq" id="WP_379905912.1">
    <property type="nucleotide sequence ID" value="NZ_JBHRTR010000048.1"/>
</dbReference>
<dbReference type="PRINTS" id="PR00344">
    <property type="entry name" value="BCTRLSENSOR"/>
</dbReference>
<protein>
    <recommendedName>
        <fullName evidence="3">histidine kinase</fullName>
        <ecNumber evidence="3">2.7.13.3</ecNumber>
    </recommendedName>
</protein>
<evidence type="ECO:0000313" key="13">
    <source>
        <dbReference type="EMBL" id="MFC3230596.1"/>
    </source>
</evidence>
<feature type="domain" description="Histidine kinase" evidence="10">
    <location>
        <begin position="364"/>
        <end position="589"/>
    </location>
</feature>
<evidence type="ECO:0000256" key="7">
    <source>
        <dbReference type="ARBA" id="ARBA00023136"/>
    </source>
</evidence>
<dbReference type="InterPro" id="IPR003661">
    <property type="entry name" value="HisK_dim/P_dom"/>
</dbReference>
<dbReference type="InterPro" id="IPR003594">
    <property type="entry name" value="HATPase_dom"/>
</dbReference>
<dbReference type="Proteomes" id="UP001595528">
    <property type="component" value="Unassembled WGS sequence"/>
</dbReference>
<gene>
    <name evidence="13" type="ORF">ACFOGJ_25330</name>
</gene>
<reference evidence="14" key="1">
    <citation type="journal article" date="2019" name="Int. J. Syst. Evol. Microbiol.">
        <title>The Global Catalogue of Microorganisms (GCM) 10K type strain sequencing project: providing services to taxonomists for standard genome sequencing and annotation.</title>
        <authorList>
            <consortium name="The Broad Institute Genomics Platform"/>
            <consortium name="The Broad Institute Genome Sequencing Center for Infectious Disease"/>
            <person name="Wu L."/>
            <person name="Ma J."/>
        </authorList>
    </citation>
    <scope>NUCLEOTIDE SEQUENCE [LARGE SCALE GENOMIC DNA]</scope>
    <source>
        <strain evidence="14">KCTC 42964</strain>
    </source>
</reference>
<comment type="subcellular location">
    <subcellularLocation>
        <location evidence="2">Membrane</location>
    </subcellularLocation>
</comment>
<evidence type="ECO:0000256" key="1">
    <source>
        <dbReference type="ARBA" id="ARBA00000085"/>
    </source>
</evidence>
<dbReference type="InterPro" id="IPR036097">
    <property type="entry name" value="HisK_dim/P_sf"/>
</dbReference>
<feature type="domain" description="CHASE" evidence="12">
    <location>
        <begin position="73"/>
        <end position="290"/>
    </location>
</feature>
<dbReference type="EC" id="2.7.13.3" evidence="3"/>
<dbReference type="InterPro" id="IPR004358">
    <property type="entry name" value="Sig_transdc_His_kin-like_C"/>
</dbReference>
<dbReference type="Gene3D" id="3.40.50.2300">
    <property type="match status" value="1"/>
</dbReference>
<evidence type="ECO:0000256" key="9">
    <source>
        <dbReference type="SAM" id="Phobius"/>
    </source>
</evidence>
<evidence type="ECO:0000256" key="8">
    <source>
        <dbReference type="PROSITE-ProRule" id="PRU00169"/>
    </source>
</evidence>
<keyword evidence="6 9" id="KW-1133">Transmembrane helix</keyword>
<evidence type="ECO:0000259" key="10">
    <source>
        <dbReference type="PROSITE" id="PS50109"/>
    </source>
</evidence>
<evidence type="ECO:0000256" key="4">
    <source>
        <dbReference type="ARBA" id="ARBA00022553"/>
    </source>
</evidence>
<proteinExistence type="predicted"/>
<evidence type="ECO:0000313" key="14">
    <source>
        <dbReference type="Proteomes" id="UP001595528"/>
    </source>
</evidence>
<evidence type="ECO:0000259" key="12">
    <source>
        <dbReference type="PROSITE" id="PS50839"/>
    </source>
</evidence>
<keyword evidence="4 8" id="KW-0597">Phosphoprotein</keyword>
<dbReference type="CDD" id="cd00082">
    <property type="entry name" value="HisKA"/>
    <property type="match status" value="1"/>
</dbReference>
<dbReference type="PANTHER" id="PTHR43065">
    <property type="entry name" value="SENSOR HISTIDINE KINASE"/>
    <property type="match status" value="1"/>
</dbReference>
<name>A0ABV7L7H1_9PROT</name>
<dbReference type="Pfam" id="PF02518">
    <property type="entry name" value="HATPase_c"/>
    <property type="match status" value="1"/>
</dbReference>
<dbReference type="Pfam" id="PF00072">
    <property type="entry name" value="Response_reg"/>
    <property type="match status" value="1"/>
</dbReference>
<feature type="transmembrane region" description="Helical" evidence="9">
    <location>
        <begin position="309"/>
        <end position="329"/>
    </location>
</feature>
<evidence type="ECO:0000256" key="3">
    <source>
        <dbReference type="ARBA" id="ARBA00012438"/>
    </source>
</evidence>
<evidence type="ECO:0000259" key="11">
    <source>
        <dbReference type="PROSITE" id="PS50110"/>
    </source>
</evidence>
<dbReference type="Gene3D" id="3.30.565.10">
    <property type="entry name" value="Histidine kinase-like ATPase, C-terminal domain"/>
    <property type="match status" value="1"/>
</dbReference>
<dbReference type="Gene3D" id="3.30.450.350">
    <property type="entry name" value="CHASE domain"/>
    <property type="match status" value="1"/>
</dbReference>
<dbReference type="Gene3D" id="1.10.287.130">
    <property type="match status" value="1"/>
</dbReference>
<dbReference type="SMART" id="SM00387">
    <property type="entry name" value="HATPase_c"/>
    <property type="match status" value="1"/>
</dbReference>
<dbReference type="InterPro" id="IPR005467">
    <property type="entry name" value="His_kinase_dom"/>
</dbReference>
<dbReference type="PROSITE" id="PS50109">
    <property type="entry name" value="HIS_KIN"/>
    <property type="match status" value="1"/>
</dbReference>
<dbReference type="SMART" id="SM00448">
    <property type="entry name" value="REC"/>
    <property type="match status" value="1"/>
</dbReference>
<dbReference type="PROSITE" id="PS50839">
    <property type="entry name" value="CHASE"/>
    <property type="match status" value="1"/>
</dbReference>
<evidence type="ECO:0000256" key="5">
    <source>
        <dbReference type="ARBA" id="ARBA00022692"/>
    </source>
</evidence>
<feature type="domain" description="Response regulatory" evidence="11">
    <location>
        <begin position="610"/>
        <end position="726"/>
    </location>
</feature>
<dbReference type="InterPro" id="IPR001789">
    <property type="entry name" value="Sig_transdc_resp-reg_receiver"/>
</dbReference>
<dbReference type="SUPFAM" id="SSF52172">
    <property type="entry name" value="CheY-like"/>
    <property type="match status" value="1"/>
</dbReference>
<keyword evidence="14" id="KW-1185">Reference proteome</keyword>
<dbReference type="Pfam" id="PF00512">
    <property type="entry name" value="HisKA"/>
    <property type="match status" value="1"/>
</dbReference>
<dbReference type="EMBL" id="JBHRTR010000048">
    <property type="protein sequence ID" value="MFC3230596.1"/>
    <property type="molecule type" value="Genomic_DNA"/>
</dbReference>
<dbReference type="SUPFAM" id="SSF47384">
    <property type="entry name" value="Homodimeric domain of signal transducing histidine kinase"/>
    <property type="match status" value="1"/>
</dbReference>
<dbReference type="SMART" id="SM00388">
    <property type="entry name" value="HisKA"/>
    <property type="match status" value="1"/>
</dbReference>
<dbReference type="PANTHER" id="PTHR43065:SF49">
    <property type="entry name" value="HISTIDINE KINASE"/>
    <property type="match status" value="1"/>
</dbReference>
<comment type="caution">
    <text evidence="13">The sequence shown here is derived from an EMBL/GenBank/DDBJ whole genome shotgun (WGS) entry which is preliminary data.</text>
</comment>
<dbReference type="InterPro" id="IPR036890">
    <property type="entry name" value="HATPase_C_sf"/>
</dbReference>
<dbReference type="Pfam" id="PF03924">
    <property type="entry name" value="CHASE"/>
    <property type="match status" value="1"/>
</dbReference>
<dbReference type="SUPFAM" id="SSF55874">
    <property type="entry name" value="ATPase domain of HSP90 chaperone/DNA topoisomerase II/histidine kinase"/>
    <property type="match status" value="1"/>
</dbReference>
<comment type="catalytic activity">
    <reaction evidence="1">
        <text>ATP + protein L-histidine = ADP + protein N-phospho-L-histidine.</text>
        <dbReference type="EC" id="2.7.13.3"/>
    </reaction>
</comment>
<dbReference type="InterPro" id="IPR006189">
    <property type="entry name" value="CHASE_dom"/>
</dbReference>
<dbReference type="PROSITE" id="PS50110">
    <property type="entry name" value="RESPONSE_REGULATORY"/>
    <property type="match status" value="1"/>
</dbReference>
<dbReference type="SMART" id="SM01079">
    <property type="entry name" value="CHASE"/>
    <property type="match status" value="1"/>
</dbReference>
<evidence type="ECO:0000256" key="6">
    <source>
        <dbReference type="ARBA" id="ARBA00022989"/>
    </source>
</evidence>
<feature type="modified residue" description="4-aspartylphosphate" evidence="8">
    <location>
        <position position="660"/>
    </location>
</feature>
<keyword evidence="5 9" id="KW-0812">Transmembrane</keyword>
<dbReference type="InterPro" id="IPR042240">
    <property type="entry name" value="CHASE_sf"/>
</dbReference>
<keyword evidence="7 9" id="KW-0472">Membrane</keyword>
<sequence>MKAEGQYLKLLPVAILLLGLLATWLAWRIADGAVEDRAGLEFRLAVDTKAAAIVGRLRAYELMLRGAAGLFFASDHVSRDEFRTYLDILQVQNDFPGVQGLGYAQVLAAADLPAHEAQMRATGVAGYRLHPEGRRDTYAAIVYLEPMDERNRTALGFDMFSEPVRRAAMEHARDSGDAALSGIVQLVQEIDNDSQPGFLMYLPVYSGGRDPGTLEERRRTLVGYVYAPFRASELMQGIIQEGGALVAFELHDGPDPTAGNLLYRDHGPGTLAGRNARRDLDIAGRHWTVLFAATPEFERRAAAGSEAPAVAGAGFAISFVLFLVVLLSLRMLEERRRSAQAMHAAELKLQQAQKMETIGQLTGGIAHDFNNLLTVVIGNAEALLARRTGDDRTRRLTEMILHAAQRGADLTARLLAIARRQALLPRPTDVTALLREMEGLLQRTLGAGVEVEMVMAADLWPVLVDPAQLESAILNLCINARDAMPDGGKLQITCRNLHLERGPDGNGGLPDQRLGDYVTIAVADSGTGMNAETLARAFDPFFTTKPVGQGSGLGLSMVFGFAKQSGGHASIDSAPGAGTTVTLCLPRSAETADAPALPHRPEPIPAGSGTILLVEDDGMVRDYAAGRLQELGYAVTAVATGSEALAVLQADDGIALLFTDLVIPGGLDGRQMAKAARQLRPGLPVLFTSGQARTAAPIRLPGAPPLRLLRKPYRFDELATAIRDLLDQG</sequence>
<evidence type="ECO:0000256" key="2">
    <source>
        <dbReference type="ARBA" id="ARBA00004370"/>
    </source>
</evidence>